<keyword evidence="3" id="KW-1185">Reference proteome</keyword>
<dbReference type="AlphaFoldDB" id="A0A6I6MXU1"/>
<dbReference type="InterPro" id="IPR024072">
    <property type="entry name" value="DHFR-like_dom_sf"/>
</dbReference>
<dbReference type="SUPFAM" id="SSF53597">
    <property type="entry name" value="Dihydrofolate reductase-like"/>
    <property type="match status" value="1"/>
</dbReference>
<dbReference type="Gene3D" id="3.40.430.10">
    <property type="entry name" value="Dihydrofolate Reductase, subunit A"/>
    <property type="match status" value="1"/>
</dbReference>
<dbReference type="GO" id="GO:0009231">
    <property type="term" value="P:riboflavin biosynthetic process"/>
    <property type="evidence" value="ECO:0007669"/>
    <property type="project" value="InterPro"/>
</dbReference>
<dbReference type="Pfam" id="PF01872">
    <property type="entry name" value="RibD_C"/>
    <property type="match status" value="1"/>
</dbReference>
<name>A0A6I6MXU1_9CAUL</name>
<dbReference type="RefSeq" id="WP_158767246.1">
    <property type="nucleotide sequence ID" value="NZ_CP047045.1"/>
</dbReference>
<sequence length="210" mass="23124">MQEVSGTGAPALGSEAMAQLFLQIATSLDGYIEDANHDIGWMIEDPSIDPFMTDVLRGVDGMIFGKTAHKLLAEFWPTAGEQKGASDELKAQAELMNRMPKYVLTHGGEETGWNNSHAIRAEDVPRLKRDAKRPIALYAGAGAAQALMDQLDEIRLIQYPILLGAGTPLFAEDSRRRPLRLLESRAAALRASLRWLSCGEVRPRRPCLIE</sequence>
<evidence type="ECO:0000259" key="1">
    <source>
        <dbReference type="Pfam" id="PF01872"/>
    </source>
</evidence>
<feature type="domain" description="Bacterial bifunctional deaminase-reductase C-terminal" evidence="1">
    <location>
        <begin position="20"/>
        <end position="186"/>
    </location>
</feature>
<dbReference type="EMBL" id="CP047045">
    <property type="protein sequence ID" value="QGZ96462.1"/>
    <property type="molecule type" value="Genomic_DNA"/>
</dbReference>
<gene>
    <name evidence="2" type="ORF">DSM104635_03322</name>
</gene>
<accession>A0A6I6MXU1</accession>
<dbReference type="GO" id="GO:0008703">
    <property type="term" value="F:5-amino-6-(5-phosphoribosylamino)uracil reductase activity"/>
    <property type="evidence" value="ECO:0007669"/>
    <property type="project" value="InterPro"/>
</dbReference>
<dbReference type="KEGG" id="tsv:DSM104635_03322"/>
<organism evidence="2 3">
    <name type="scientific">Terricaulis silvestris</name>
    <dbReference type="NCBI Taxonomy" id="2686094"/>
    <lineage>
        <taxon>Bacteria</taxon>
        <taxon>Pseudomonadati</taxon>
        <taxon>Pseudomonadota</taxon>
        <taxon>Alphaproteobacteria</taxon>
        <taxon>Caulobacterales</taxon>
        <taxon>Caulobacteraceae</taxon>
        <taxon>Terricaulis</taxon>
    </lineage>
</organism>
<evidence type="ECO:0000313" key="3">
    <source>
        <dbReference type="Proteomes" id="UP000431269"/>
    </source>
</evidence>
<evidence type="ECO:0000313" key="2">
    <source>
        <dbReference type="EMBL" id="QGZ96462.1"/>
    </source>
</evidence>
<proteinExistence type="predicted"/>
<dbReference type="InterPro" id="IPR002734">
    <property type="entry name" value="RibDG_C"/>
</dbReference>
<dbReference type="Proteomes" id="UP000431269">
    <property type="component" value="Chromosome"/>
</dbReference>
<reference evidence="3" key="1">
    <citation type="submission" date="2019-12" db="EMBL/GenBank/DDBJ databases">
        <title>Complete genome of Terracaulis silvestris 0127_4.</title>
        <authorList>
            <person name="Vieira S."/>
            <person name="Riedel T."/>
            <person name="Sproer C."/>
            <person name="Pascual J."/>
            <person name="Boedeker C."/>
            <person name="Overmann J."/>
        </authorList>
    </citation>
    <scope>NUCLEOTIDE SEQUENCE [LARGE SCALE GENOMIC DNA]</scope>
    <source>
        <strain evidence="3">0127_4</strain>
    </source>
</reference>
<protein>
    <recommendedName>
        <fullName evidence="1">Bacterial bifunctional deaminase-reductase C-terminal domain-containing protein</fullName>
    </recommendedName>
</protein>